<dbReference type="EMBL" id="JH000961">
    <property type="protein sequence ID" value="EGV99612.1"/>
    <property type="molecule type" value="Genomic_DNA"/>
</dbReference>
<proteinExistence type="predicted"/>
<organism evidence="2 3">
    <name type="scientific">Cricetulus griseus</name>
    <name type="common">Chinese hamster</name>
    <name type="synonym">Cricetulus barabensis griseus</name>
    <dbReference type="NCBI Taxonomy" id="10029"/>
    <lineage>
        <taxon>Eukaryota</taxon>
        <taxon>Metazoa</taxon>
        <taxon>Chordata</taxon>
        <taxon>Craniata</taxon>
        <taxon>Vertebrata</taxon>
        <taxon>Euteleostomi</taxon>
        <taxon>Mammalia</taxon>
        <taxon>Eutheria</taxon>
        <taxon>Euarchontoglires</taxon>
        <taxon>Glires</taxon>
        <taxon>Rodentia</taxon>
        <taxon>Myomorpha</taxon>
        <taxon>Muroidea</taxon>
        <taxon>Cricetidae</taxon>
        <taxon>Cricetinae</taxon>
        <taxon>Cricetulus</taxon>
    </lineage>
</organism>
<accession>G3HZ63</accession>
<keyword evidence="1" id="KW-1133">Transmembrane helix</keyword>
<keyword evidence="2" id="KW-0675">Receptor</keyword>
<dbReference type="AlphaFoldDB" id="G3HZ63"/>
<evidence type="ECO:0000256" key="1">
    <source>
        <dbReference type="SAM" id="Phobius"/>
    </source>
</evidence>
<dbReference type="STRING" id="10029.G3HZ63"/>
<keyword evidence="1" id="KW-0472">Membrane</keyword>
<feature type="transmembrane region" description="Helical" evidence="1">
    <location>
        <begin position="38"/>
        <end position="58"/>
    </location>
</feature>
<evidence type="ECO:0000313" key="2">
    <source>
        <dbReference type="EMBL" id="EGV99612.1"/>
    </source>
</evidence>
<evidence type="ECO:0000313" key="3">
    <source>
        <dbReference type="Proteomes" id="UP000001075"/>
    </source>
</evidence>
<protein>
    <submittedName>
        <fullName evidence="2">Feline leukemia virus subgroup C receptor-related protein 1</fullName>
    </submittedName>
</protein>
<keyword evidence="1" id="KW-0812">Transmembrane</keyword>
<gene>
    <name evidence="2" type="ORF">I79_016358</name>
</gene>
<dbReference type="InParanoid" id="G3HZ63"/>
<sequence length="100" mass="10835">MGLFILQLGAAVGFLLPPVLVPNTQNDTDLLVYNINTMFYGTAFISTFLFFLTAIGHFSKARLPSSVPESSRLGLSFEGVSQSQLQAAITSLEEALGRHE</sequence>
<dbReference type="Proteomes" id="UP000001075">
    <property type="component" value="Unassembled WGS sequence"/>
</dbReference>
<reference evidence="3" key="1">
    <citation type="journal article" date="2011" name="Nat. Biotechnol.">
        <title>The genomic sequence of the Chinese hamster ovary (CHO)-K1 cell line.</title>
        <authorList>
            <person name="Xu X."/>
            <person name="Nagarajan H."/>
            <person name="Lewis N.E."/>
            <person name="Pan S."/>
            <person name="Cai Z."/>
            <person name="Liu X."/>
            <person name="Chen W."/>
            <person name="Xie M."/>
            <person name="Wang W."/>
            <person name="Hammond S."/>
            <person name="Andersen M.R."/>
            <person name="Neff N."/>
            <person name="Passarelli B."/>
            <person name="Koh W."/>
            <person name="Fan H.C."/>
            <person name="Wang J."/>
            <person name="Gui Y."/>
            <person name="Lee K.H."/>
            <person name="Betenbaugh M.J."/>
            <person name="Quake S.R."/>
            <person name="Famili I."/>
            <person name="Palsson B.O."/>
            <person name="Wang J."/>
        </authorList>
    </citation>
    <scope>NUCLEOTIDE SEQUENCE [LARGE SCALE GENOMIC DNA]</scope>
    <source>
        <strain evidence="3">CHO K1 cell line</strain>
    </source>
</reference>
<name>G3HZ63_CRIGR</name>